<reference evidence="2" key="1">
    <citation type="submission" date="2023-03" db="EMBL/GenBank/DDBJ databases">
        <title>Massive genome expansion in bonnet fungi (Mycena s.s.) driven by repeated elements and novel gene families across ecological guilds.</title>
        <authorList>
            <consortium name="Lawrence Berkeley National Laboratory"/>
            <person name="Harder C.B."/>
            <person name="Miyauchi S."/>
            <person name="Viragh M."/>
            <person name="Kuo A."/>
            <person name="Thoen E."/>
            <person name="Andreopoulos B."/>
            <person name="Lu D."/>
            <person name="Skrede I."/>
            <person name="Drula E."/>
            <person name="Henrissat B."/>
            <person name="Morin E."/>
            <person name="Kohler A."/>
            <person name="Barry K."/>
            <person name="LaButti K."/>
            <person name="Morin E."/>
            <person name="Salamov A."/>
            <person name="Lipzen A."/>
            <person name="Mereny Z."/>
            <person name="Hegedus B."/>
            <person name="Baldrian P."/>
            <person name="Stursova M."/>
            <person name="Weitz H."/>
            <person name="Taylor A."/>
            <person name="Grigoriev I.V."/>
            <person name="Nagy L.G."/>
            <person name="Martin F."/>
            <person name="Kauserud H."/>
        </authorList>
    </citation>
    <scope>NUCLEOTIDE SEQUENCE</scope>
    <source>
        <strain evidence="2">CBHHK200</strain>
    </source>
</reference>
<name>A0AAD6S473_9AGAR</name>
<dbReference type="AlphaFoldDB" id="A0AAD6S473"/>
<accession>A0AAD6S473</accession>
<dbReference type="Proteomes" id="UP001218188">
    <property type="component" value="Unassembled WGS sequence"/>
</dbReference>
<gene>
    <name evidence="2" type="ORF">C8F04DRAFT_1274944</name>
</gene>
<dbReference type="EMBL" id="JARJCM010000259">
    <property type="protein sequence ID" value="KAJ7020550.1"/>
    <property type="molecule type" value="Genomic_DNA"/>
</dbReference>
<proteinExistence type="predicted"/>
<protein>
    <submittedName>
        <fullName evidence="2">Uncharacterized protein</fullName>
    </submittedName>
</protein>
<keyword evidence="3" id="KW-1185">Reference proteome</keyword>
<organism evidence="2 3">
    <name type="scientific">Mycena alexandri</name>
    <dbReference type="NCBI Taxonomy" id="1745969"/>
    <lineage>
        <taxon>Eukaryota</taxon>
        <taxon>Fungi</taxon>
        <taxon>Dikarya</taxon>
        <taxon>Basidiomycota</taxon>
        <taxon>Agaricomycotina</taxon>
        <taxon>Agaricomycetes</taxon>
        <taxon>Agaricomycetidae</taxon>
        <taxon>Agaricales</taxon>
        <taxon>Marasmiineae</taxon>
        <taxon>Mycenaceae</taxon>
        <taxon>Mycena</taxon>
    </lineage>
</organism>
<feature type="region of interest" description="Disordered" evidence="1">
    <location>
        <begin position="1"/>
        <end position="22"/>
    </location>
</feature>
<evidence type="ECO:0000256" key="1">
    <source>
        <dbReference type="SAM" id="MobiDB-lite"/>
    </source>
</evidence>
<evidence type="ECO:0000313" key="3">
    <source>
        <dbReference type="Proteomes" id="UP001218188"/>
    </source>
</evidence>
<evidence type="ECO:0000313" key="2">
    <source>
        <dbReference type="EMBL" id="KAJ7020550.1"/>
    </source>
</evidence>
<sequence length="111" mass="13550">MAKNKSKKRERQRQRKPKEDHQNLRLWAQGVCEQILRPHLDKYAYECDLGWVKERAYLQKVCNEYHARIDWRAEDHEEPELEPYDPEALVEREILPDDEEILKRARIKLLN</sequence>
<comment type="caution">
    <text evidence="2">The sequence shown here is derived from an EMBL/GenBank/DDBJ whole genome shotgun (WGS) entry which is preliminary data.</text>
</comment>
<feature type="compositionally biased region" description="Basic residues" evidence="1">
    <location>
        <begin position="1"/>
        <end position="16"/>
    </location>
</feature>